<organism evidence="1 2">
    <name type="scientific">Pseudomonas nitroreducens</name>
    <dbReference type="NCBI Taxonomy" id="46680"/>
    <lineage>
        <taxon>Bacteria</taxon>
        <taxon>Pseudomonadati</taxon>
        <taxon>Pseudomonadota</taxon>
        <taxon>Gammaproteobacteria</taxon>
        <taxon>Pseudomonadales</taxon>
        <taxon>Pseudomonadaceae</taxon>
        <taxon>Pseudomonas</taxon>
    </lineage>
</organism>
<gene>
    <name evidence="1" type="ORF">FEA48_30750</name>
</gene>
<dbReference type="AlphaFoldDB" id="A0A5R8ZQ54"/>
<proteinExistence type="predicted"/>
<dbReference type="Proteomes" id="UP000307510">
    <property type="component" value="Unassembled WGS sequence"/>
</dbReference>
<sequence length="124" mass="13356">MNIERWRLAAYLLIAVLAASTGWQVRGWKEGSDEANRLQAEQDRQALARSVVAQVAESTNKAIASIRVTNTTIYQKTRQEIVREPMDPACRLPAGWMRNINAARAGRPVPDAAVPGSGAGTGGG</sequence>
<name>A0A5R8ZQ54_PSENT</name>
<dbReference type="RefSeq" id="WP_138217174.1">
    <property type="nucleotide sequence ID" value="NZ_VASG01000014.1"/>
</dbReference>
<protein>
    <submittedName>
        <fullName evidence="1">Uncharacterized protein</fullName>
    </submittedName>
</protein>
<evidence type="ECO:0000313" key="1">
    <source>
        <dbReference type="EMBL" id="TLP68235.1"/>
    </source>
</evidence>
<reference evidence="2" key="2">
    <citation type="submission" date="2019-06" db="EMBL/GenBank/DDBJ databases">
        <title>AzeR, a transcriptional regulator that responds to azelaic acid in Pseudomonas nitroreducens.</title>
        <authorList>
            <person name="Bez C."/>
            <person name="Javvadi S.G."/>
            <person name="Bertani I."/>
            <person name="Devescovi G."/>
            <person name="Studholme D.J."/>
            <person name="Geller A."/>
            <person name="Levy A."/>
            <person name="Venturi V."/>
        </authorList>
    </citation>
    <scope>NUCLEOTIDE SEQUENCE [LARGE SCALE GENOMIC DNA]</scope>
    <source>
        <strain evidence="2">DSM 9128</strain>
    </source>
</reference>
<reference evidence="1 2" key="1">
    <citation type="submission" date="2019-05" db="EMBL/GenBank/DDBJ databases">
        <authorList>
            <person name="Moore K."/>
            <person name="O'Neill P."/>
            <person name="Farbos A."/>
            <person name="Studholme D.J."/>
        </authorList>
    </citation>
    <scope>NUCLEOTIDE SEQUENCE [LARGE SCALE GENOMIC DNA]</scope>
    <source>
        <strain evidence="1 2">DSM 9128</strain>
    </source>
</reference>
<accession>A0A5R8ZQ54</accession>
<evidence type="ECO:0000313" key="2">
    <source>
        <dbReference type="Proteomes" id="UP000307510"/>
    </source>
</evidence>
<dbReference type="EMBL" id="VASG01000014">
    <property type="protein sequence ID" value="TLP68235.1"/>
    <property type="molecule type" value="Genomic_DNA"/>
</dbReference>
<comment type="caution">
    <text evidence="1">The sequence shown here is derived from an EMBL/GenBank/DDBJ whole genome shotgun (WGS) entry which is preliminary data.</text>
</comment>